<keyword evidence="2" id="KW-1185">Reference proteome</keyword>
<accession>A0ABQ9GTV5</accession>
<proteinExistence type="predicted"/>
<evidence type="ECO:0000313" key="1">
    <source>
        <dbReference type="EMBL" id="KAJ8875470.1"/>
    </source>
</evidence>
<dbReference type="Proteomes" id="UP001159363">
    <property type="component" value="Chromosome 8"/>
</dbReference>
<reference evidence="1 2" key="1">
    <citation type="submission" date="2023-02" db="EMBL/GenBank/DDBJ databases">
        <title>LHISI_Scaffold_Assembly.</title>
        <authorList>
            <person name="Stuart O.P."/>
            <person name="Cleave R."/>
            <person name="Magrath M.J.L."/>
            <person name="Mikheyev A.S."/>
        </authorList>
    </citation>
    <scope>NUCLEOTIDE SEQUENCE [LARGE SCALE GENOMIC DNA]</scope>
    <source>
        <strain evidence="1">Daus_M_001</strain>
        <tissue evidence="1">Leg muscle</tissue>
    </source>
</reference>
<evidence type="ECO:0000313" key="2">
    <source>
        <dbReference type="Proteomes" id="UP001159363"/>
    </source>
</evidence>
<gene>
    <name evidence="1" type="ORF">PR048_023365</name>
</gene>
<comment type="caution">
    <text evidence="1">The sequence shown here is derived from an EMBL/GenBank/DDBJ whole genome shotgun (WGS) entry which is preliminary data.</text>
</comment>
<name>A0ABQ9GTV5_9NEOP</name>
<protein>
    <submittedName>
        <fullName evidence="1">Uncharacterized protein</fullName>
    </submittedName>
</protein>
<sequence>MLYLQVGDRDTKQMLYRYSRACDEFNRDSVSIFDCRKDTKINTFWFTIDKLVVELSHRISEYANLNFRFGFLSQLSSMPIHDIRECARKAVEAYPDDVDSELIEELIPGVSQRNITI</sequence>
<dbReference type="EMBL" id="JARBHB010000009">
    <property type="protein sequence ID" value="KAJ8875470.1"/>
    <property type="molecule type" value="Genomic_DNA"/>
</dbReference>
<organism evidence="1 2">
    <name type="scientific">Dryococelus australis</name>
    <dbReference type="NCBI Taxonomy" id="614101"/>
    <lineage>
        <taxon>Eukaryota</taxon>
        <taxon>Metazoa</taxon>
        <taxon>Ecdysozoa</taxon>
        <taxon>Arthropoda</taxon>
        <taxon>Hexapoda</taxon>
        <taxon>Insecta</taxon>
        <taxon>Pterygota</taxon>
        <taxon>Neoptera</taxon>
        <taxon>Polyneoptera</taxon>
        <taxon>Phasmatodea</taxon>
        <taxon>Verophasmatodea</taxon>
        <taxon>Anareolatae</taxon>
        <taxon>Phasmatidae</taxon>
        <taxon>Eurycanthinae</taxon>
        <taxon>Dryococelus</taxon>
    </lineage>
</organism>